<dbReference type="Gramene" id="KRH16675">
    <property type="protein sequence ID" value="KRH16675"/>
    <property type="gene ID" value="GLYMA_14G169500"/>
</dbReference>
<reference evidence="1" key="3">
    <citation type="submission" date="2018-07" db="EMBL/GenBank/DDBJ databases">
        <title>WGS assembly of Glycine max.</title>
        <authorList>
            <person name="Schmutz J."/>
            <person name="Cannon S."/>
            <person name="Schlueter J."/>
            <person name="Ma J."/>
            <person name="Mitros T."/>
            <person name="Nelson W."/>
            <person name="Hyten D."/>
            <person name="Song Q."/>
            <person name="Thelen J."/>
            <person name="Cheng J."/>
            <person name="Xu D."/>
            <person name="Hellsten U."/>
            <person name="May G."/>
            <person name="Yu Y."/>
            <person name="Sakurai T."/>
            <person name="Umezawa T."/>
            <person name="Bhattacharyya M."/>
            <person name="Sandhu D."/>
            <person name="Valliyodan B."/>
            <person name="Lindquist E."/>
            <person name="Peto M."/>
            <person name="Grant D."/>
            <person name="Shu S."/>
            <person name="Goodstein D."/>
            <person name="Barry K."/>
            <person name="Futrell-Griggs M."/>
            <person name="Abernathy B."/>
            <person name="Du J."/>
            <person name="Tian Z."/>
            <person name="Zhu L."/>
            <person name="Gill N."/>
            <person name="Joshi T."/>
            <person name="Libault M."/>
            <person name="Sethuraman A."/>
            <person name="Zhang X."/>
            <person name="Shinozaki K."/>
            <person name="Nguyen H."/>
            <person name="Wing R."/>
            <person name="Cregan P."/>
            <person name="Specht J."/>
            <person name="Grimwood J."/>
            <person name="Rokhsar D."/>
            <person name="Stacey G."/>
            <person name="Shoemaker R."/>
            <person name="Jackson S."/>
        </authorList>
    </citation>
    <scope>NUCLEOTIDE SEQUENCE</scope>
    <source>
        <tissue evidence="1">Callus</tissue>
    </source>
</reference>
<dbReference type="EMBL" id="CM000847">
    <property type="protein sequence ID" value="KRH16675.1"/>
    <property type="molecule type" value="Genomic_DNA"/>
</dbReference>
<dbReference type="SMR" id="A0A0R0GLK9"/>
<dbReference type="PANTHER" id="PTHR48475">
    <property type="entry name" value="RIBONUCLEASE H"/>
    <property type="match status" value="1"/>
</dbReference>
<reference evidence="2" key="2">
    <citation type="submission" date="2018-02" db="UniProtKB">
        <authorList>
            <consortium name="EnsemblPlants"/>
        </authorList>
    </citation>
    <scope>IDENTIFICATION</scope>
    <source>
        <strain evidence="2">Williams 82</strain>
    </source>
</reference>
<evidence type="ECO:0000313" key="2">
    <source>
        <dbReference type="EnsemblPlants" id="KRH16675"/>
    </source>
</evidence>
<name>A0A0R0GLK9_SOYBN</name>
<dbReference type="Proteomes" id="UP000008827">
    <property type="component" value="Chromosome 14"/>
</dbReference>
<dbReference type="OrthoDB" id="1741911at2759"/>
<evidence type="ECO:0000313" key="1">
    <source>
        <dbReference type="EMBL" id="KRH16675.1"/>
    </source>
</evidence>
<evidence type="ECO:0000313" key="3">
    <source>
        <dbReference type="Proteomes" id="UP000008827"/>
    </source>
</evidence>
<reference evidence="1 2" key="1">
    <citation type="journal article" date="2010" name="Nature">
        <title>Genome sequence of the palaeopolyploid soybean.</title>
        <authorList>
            <person name="Schmutz J."/>
            <person name="Cannon S.B."/>
            <person name="Schlueter J."/>
            <person name="Ma J."/>
            <person name="Mitros T."/>
            <person name="Nelson W."/>
            <person name="Hyten D.L."/>
            <person name="Song Q."/>
            <person name="Thelen J.J."/>
            <person name="Cheng J."/>
            <person name="Xu D."/>
            <person name="Hellsten U."/>
            <person name="May G.D."/>
            <person name="Yu Y."/>
            <person name="Sakurai T."/>
            <person name="Umezawa T."/>
            <person name="Bhattacharyya M.K."/>
            <person name="Sandhu D."/>
            <person name="Valliyodan B."/>
            <person name="Lindquist E."/>
            <person name="Peto M."/>
            <person name="Grant D."/>
            <person name="Shu S."/>
            <person name="Goodstein D."/>
            <person name="Barry K."/>
            <person name="Futrell-Griggs M."/>
            <person name="Abernathy B."/>
            <person name="Du J."/>
            <person name="Tian Z."/>
            <person name="Zhu L."/>
            <person name="Gill N."/>
            <person name="Joshi T."/>
            <person name="Libault M."/>
            <person name="Sethuraman A."/>
            <person name="Zhang X.-C."/>
            <person name="Shinozaki K."/>
            <person name="Nguyen H.T."/>
            <person name="Wing R.A."/>
            <person name="Cregan P."/>
            <person name="Specht J."/>
            <person name="Grimwood J."/>
            <person name="Rokhsar D."/>
            <person name="Stacey G."/>
            <person name="Shoemaker R.C."/>
            <person name="Jackson S.A."/>
        </authorList>
    </citation>
    <scope>NUCLEOTIDE SEQUENCE [LARGE SCALE GENOMIC DNA]</scope>
    <source>
        <strain evidence="2">cv. Williams 82</strain>
        <tissue evidence="1">Callus</tissue>
    </source>
</reference>
<protein>
    <submittedName>
        <fullName evidence="1 2">Uncharacterized protein</fullName>
    </submittedName>
</protein>
<dbReference type="EnsemblPlants" id="KRH16675">
    <property type="protein sequence ID" value="KRH16675"/>
    <property type="gene ID" value="GLYMA_14G169500"/>
</dbReference>
<accession>A0A0R0GLK9</accession>
<dbReference type="InParanoid" id="A0A0R0GLK9"/>
<dbReference type="OMA" id="WRMEIRA"/>
<sequence>MAKEKEEPNWMTSYKNFLNRGVLPPNEDETRCLKRKASYYVILDGELFKRGLTTPLLKCLHSQQADYIMRELHEGICGLHTGGCSLATKVVRAGYY</sequence>
<keyword evidence="3" id="KW-1185">Reference proteome</keyword>
<dbReference type="AlphaFoldDB" id="A0A0R0GLK9"/>
<dbReference type="PANTHER" id="PTHR48475:SF2">
    <property type="entry name" value="RIBONUCLEASE H"/>
    <property type="match status" value="1"/>
</dbReference>
<organism evidence="1">
    <name type="scientific">Glycine max</name>
    <name type="common">Soybean</name>
    <name type="synonym">Glycine hispida</name>
    <dbReference type="NCBI Taxonomy" id="3847"/>
    <lineage>
        <taxon>Eukaryota</taxon>
        <taxon>Viridiplantae</taxon>
        <taxon>Streptophyta</taxon>
        <taxon>Embryophyta</taxon>
        <taxon>Tracheophyta</taxon>
        <taxon>Spermatophyta</taxon>
        <taxon>Magnoliopsida</taxon>
        <taxon>eudicotyledons</taxon>
        <taxon>Gunneridae</taxon>
        <taxon>Pentapetalae</taxon>
        <taxon>rosids</taxon>
        <taxon>fabids</taxon>
        <taxon>Fabales</taxon>
        <taxon>Fabaceae</taxon>
        <taxon>Papilionoideae</taxon>
        <taxon>50 kb inversion clade</taxon>
        <taxon>NPAAA clade</taxon>
        <taxon>indigoferoid/millettioid clade</taxon>
        <taxon>Phaseoleae</taxon>
        <taxon>Glycine</taxon>
        <taxon>Glycine subgen. Soja</taxon>
    </lineage>
</organism>
<proteinExistence type="predicted"/>
<gene>
    <name evidence="1" type="ORF">GLYMA_14G169500</name>
</gene>